<dbReference type="AlphaFoldDB" id="A0A8H5J8M9"/>
<comment type="caution">
    <text evidence="1">The sequence shown here is derived from an EMBL/GenBank/DDBJ whole genome shotgun (WGS) entry which is preliminary data.</text>
</comment>
<dbReference type="Pfam" id="PF05593">
    <property type="entry name" value="RHS_repeat"/>
    <property type="match status" value="1"/>
</dbReference>
<proteinExistence type="predicted"/>
<dbReference type="InterPro" id="IPR031325">
    <property type="entry name" value="RHS_repeat"/>
</dbReference>
<dbReference type="Proteomes" id="UP000522262">
    <property type="component" value="Unassembled WGS sequence"/>
</dbReference>
<dbReference type="InterPro" id="IPR006530">
    <property type="entry name" value="YD"/>
</dbReference>
<evidence type="ECO:0000313" key="1">
    <source>
        <dbReference type="EMBL" id="KAF5549500.1"/>
    </source>
</evidence>
<dbReference type="NCBIfam" id="TIGR01643">
    <property type="entry name" value="YD_repeat_2x"/>
    <property type="match status" value="1"/>
</dbReference>
<organism evidence="1 2">
    <name type="scientific">Fusarium mexicanum</name>
    <dbReference type="NCBI Taxonomy" id="751941"/>
    <lineage>
        <taxon>Eukaryota</taxon>
        <taxon>Fungi</taxon>
        <taxon>Dikarya</taxon>
        <taxon>Ascomycota</taxon>
        <taxon>Pezizomycotina</taxon>
        <taxon>Sordariomycetes</taxon>
        <taxon>Hypocreomycetidae</taxon>
        <taxon>Hypocreales</taxon>
        <taxon>Nectriaceae</taxon>
        <taxon>Fusarium</taxon>
        <taxon>Fusarium fujikuroi species complex</taxon>
    </lineage>
</organism>
<name>A0A8H5J8M9_9HYPO</name>
<evidence type="ECO:0000313" key="2">
    <source>
        <dbReference type="Proteomes" id="UP000522262"/>
    </source>
</evidence>
<dbReference type="EMBL" id="JAAOAM010000088">
    <property type="protein sequence ID" value="KAF5549500.1"/>
    <property type="molecule type" value="Genomic_DNA"/>
</dbReference>
<accession>A0A8H5J8M9</accession>
<dbReference type="Gene3D" id="2.180.10.10">
    <property type="entry name" value="RHS repeat-associated core"/>
    <property type="match status" value="1"/>
</dbReference>
<reference evidence="1 2" key="1">
    <citation type="submission" date="2020-05" db="EMBL/GenBank/DDBJ databases">
        <title>Identification and distribution of gene clusters putatively required for synthesis of sphingolipid metabolism inhibitors in phylogenetically diverse species of the filamentous fungus Fusarium.</title>
        <authorList>
            <person name="Kim H.-S."/>
            <person name="Busman M."/>
            <person name="Brown D.W."/>
            <person name="Divon H."/>
            <person name="Uhlig S."/>
            <person name="Proctor R.H."/>
        </authorList>
    </citation>
    <scope>NUCLEOTIDE SEQUENCE [LARGE SCALE GENOMIC DNA]</scope>
    <source>
        <strain evidence="1 2">NRRL 53147</strain>
    </source>
</reference>
<keyword evidence="2" id="KW-1185">Reference proteome</keyword>
<gene>
    <name evidence="1" type="ORF">FMEXI_4200</name>
</gene>
<sequence length="675" mass="76585">MSAEQSKLYSQAFNFGNLAEHSVDPRTEIRNCPHFDLSLRFDSMSLEDIGFRIGWSLNPSKYKHRRSRTLSLVTGEHYQVEETKSGLVVKDQKLKSFLFENSGDDYRVIHKSGDIEILSNEGNTFNVIVPVKLFAANVKEGTEVLPKIDYSDFEVDVIISPDASAKTITRLIRGGEDALTELKLPSDSDFAASPSWKFEYEHSGAFLLIRQLTSPAGLVEELSYRHDGHRLPKGAPRTRIPYVIRQTLYPGKHQPEMTTIYKYSEFNFLGYGGVNDWDPNGDNHFKARAKYQYTSTVQVEDGAELTYIYNKFHLMVSSRRQQDTKSVTQRTEYHALEEESFENQPAQYQLPKAVEITYENSAIKGASRTEKTHYSHVNDTASRDHGSIQAQVSWMGGQHQMTKEKTREYLDGKTCKETVTSTSFDGHVVNVETSTSLYTGRVLHNQDQHGTETVFRYDSLGSLVEETVAPATAYEASRKSKYLVGEEGVIYGVIKADVKGIQTRFITDATKSMFRVMQKNSYNRVGQRVQVDKMDWLIHDRQSSPQEILTVERTEYDDWGTVCRHVDTTGVVHLAVKDPISMTGKTGIPGKGMVETKFNISGKPIETLMRRSDGAIYGKTNYGYDGWDRLIEQKDSLDRITRYTYDSFDRVVETLRPDGSISRTHYASRSTAALI</sequence>
<protein>
    <submittedName>
        <fullName evidence="1">RHS repeat</fullName>
    </submittedName>
</protein>